<feature type="domain" description="SH3" evidence="3">
    <location>
        <begin position="26"/>
        <end position="86"/>
    </location>
</feature>
<dbReference type="Gene3D" id="2.30.30.40">
    <property type="entry name" value="SH3 Domains"/>
    <property type="match status" value="2"/>
</dbReference>
<dbReference type="PRINTS" id="PR00452">
    <property type="entry name" value="SH3DOMAIN"/>
</dbReference>
<dbReference type="InterPro" id="IPR036028">
    <property type="entry name" value="SH3-like_dom_sf"/>
</dbReference>
<dbReference type="InterPro" id="IPR001452">
    <property type="entry name" value="SH3_domain"/>
</dbReference>
<organism evidence="4 5">
    <name type="scientific">Euroglyphus maynei</name>
    <name type="common">Mayne's house dust mite</name>
    <dbReference type="NCBI Taxonomy" id="6958"/>
    <lineage>
        <taxon>Eukaryota</taxon>
        <taxon>Metazoa</taxon>
        <taxon>Ecdysozoa</taxon>
        <taxon>Arthropoda</taxon>
        <taxon>Chelicerata</taxon>
        <taxon>Arachnida</taxon>
        <taxon>Acari</taxon>
        <taxon>Acariformes</taxon>
        <taxon>Sarcoptiformes</taxon>
        <taxon>Astigmata</taxon>
        <taxon>Psoroptidia</taxon>
        <taxon>Analgoidea</taxon>
        <taxon>Pyroglyphidae</taxon>
        <taxon>Pyroglyphinae</taxon>
        <taxon>Euroglyphus</taxon>
    </lineage>
</organism>
<dbReference type="SMART" id="SM00326">
    <property type="entry name" value="SH3"/>
    <property type="match status" value="2"/>
</dbReference>
<dbReference type="PANTHER" id="PTHR14167">
    <property type="entry name" value="SH3 DOMAIN-CONTAINING"/>
    <property type="match status" value="1"/>
</dbReference>
<evidence type="ECO:0000256" key="2">
    <source>
        <dbReference type="PROSITE-ProRule" id="PRU00192"/>
    </source>
</evidence>
<evidence type="ECO:0000313" key="5">
    <source>
        <dbReference type="Proteomes" id="UP000194236"/>
    </source>
</evidence>
<comment type="caution">
    <text evidence="4">The sequence shown here is derived from an EMBL/GenBank/DDBJ whole genome shotgun (WGS) entry which is preliminary data.</text>
</comment>
<dbReference type="SUPFAM" id="SSF50044">
    <property type="entry name" value="SH3-domain"/>
    <property type="match status" value="2"/>
</dbReference>
<dbReference type="AlphaFoldDB" id="A0A1Y3ASB7"/>
<dbReference type="Pfam" id="PF00018">
    <property type="entry name" value="SH3_1"/>
    <property type="match status" value="1"/>
</dbReference>
<protein>
    <submittedName>
        <fullName evidence="4">SH3 domain-containing protein</fullName>
    </submittedName>
</protein>
<keyword evidence="5" id="KW-1185">Reference proteome</keyword>
<dbReference type="PROSITE" id="PS50002">
    <property type="entry name" value="SH3"/>
    <property type="match status" value="2"/>
</dbReference>
<evidence type="ECO:0000259" key="3">
    <source>
        <dbReference type="PROSITE" id="PS50002"/>
    </source>
</evidence>
<name>A0A1Y3ASB7_EURMA</name>
<dbReference type="PANTHER" id="PTHR14167:SF116">
    <property type="entry name" value="CAP, ISOFORM AC"/>
    <property type="match status" value="1"/>
</dbReference>
<dbReference type="PRINTS" id="PR00499">
    <property type="entry name" value="P67PHOX"/>
</dbReference>
<reference evidence="4 5" key="1">
    <citation type="submission" date="2017-03" db="EMBL/GenBank/DDBJ databases">
        <title>Genome Survey of Euroglyphus maynei.</title>
        <authorList>
            <person name="Arlian L.G."/>
            <person name="Morgan M.S."/>
            <person name="Rider S.D."/>
        </authorList>
    </citation>
    <scope>NUCLEOTIDE SEQUENCE [LARGE SCALE GENOMIC DNA]</scope>
    <source>
        <strain evidence="4">Arlian Lab</strain>
        <tissue evidence="4">Whole body</tissue>
    </source>
</reference>
<gene>
    <name evidence="4" type="ORF">BLA29_003017</name>
</gene>
<keyword evidence="1 2" id="KW-0728">SH3 domain</keyword>
<dbReference type="InterPro" id="IPR050384">
    <property type="entry name" value="Endophilin_SH3RF"/>
</dbReference>
<dbReference type="EMBL" id="MUJZ01061534">
    <property type="protein sequence ID" value="OTF71350.1"/>
    <property type="molecule type" value="Genomic_DNA"/>
</dbReference>
<dbReference type="OrthoDB" id="19092at2759"/>
<feature type="domain" description="SH3" evidence="3">
    <location>
        <begin position="142"/>
        <end position="201"/>
    </location>
</feature>
<dbReference type="Pfam" id="PF14604">
    <property type="entry name" value="SH3_9"/>
    <property type="match status" value="1"/>
</dbReference>
<proteinExistence type="predicted"/>
<evidence type="ECO:0000313" key="4">
    <source>
        <dbReference type="EMBL" id="OTF71350.1"/>
    </source>
</evidence>
<dbReference type="Proteomes" id="UP000194236">
    <property type="component" value="Unassembled WGS sequence"/>
</dbReference>
<sequence>MEVEDCSSGLVGFVPRTYLEIDETSSPNGIARAKFDFNAKTNVEISFKKGEKLTLLRRVDDNWYEGMNERQDVGIFPVSYVEVMKQVANEPAGSTTTSGSGAGGAAAGNSYSSTSNIMHQIRRAPDASRSQPGANVERFCLPKPKIYRVLYPYQPQQPDELELQYGDLLTVTIQCDDGWFLGRSTLTGKFGTFPGNYVEST</sequence>
<accession>A0A1Y3ASB7</accession>
<evidence type="ECO:0000256" key="1">
    <source>
        <dbReference type="ARBA" id="ARBA00022443"/>
    </source>
</evidence>